<evidence type="ECO:0000313" key="3">
    <source>
        <dbReference type="EMBL" id="QDU86150.1"/>
    </source>
</evidence>
<evidence type="ECO:0000256" key="2">
    <source>
        <dbReference type="SAM" id="MobiDB-lite"/>
    </source>
</evidence>
<proteinExistence type="predicted"/>
<dbReference type="PANTHER" id="PTHR35038">
    <property type="entry name" value="DISSIMILATORY SULFITE REDUCTASE SIRA"/>
    <property type="match status" value="1"/>
</dbReference>
<dbReference type="AlphaFoldDB" id="A0A518D3V1"/>
<keyword evidence="4" id="KW-1185">Reference proteome</keyword>
<name>A0A518D3V1_9BACT</name>
<dbReference type="Gene3D" id="3.90.10.10">
    <property type="entry name" value="Cytochrome C3"/>
    <property type="match status" value="6"/>
</dbReference>
<organism evidence="3 4">
    <name type="scientific">Rohdeia mirabilis</name>
    <dbReference type="NCBI Taxonomy" id="2528008"/>
    <lineage>
        <taxon>Bacteria</taxon>
        <taxon>Pseudomonadati</taxon>
        <taxon>Planctomycetota</taxon>
        <taxon>Planctomycetia</taxon>
        <taxon>Planctomycetia incertae sedis</taxon>
        <taxon>Rohdeia</taxon>
    </lineage>
</organism>
<evidence type="ECO:0000256" key="1">
    <source>
        <dbReference type="ARBA" id="ARBA00022729"/>
    </source>
</evidence>
<dbReference type="EMBL" id="CP036290">
    <property type="protein sequence ID" value="QDU86150.1"/>
    <property type="molecule type" value="Genomic_DNA"/>
</dbReference>
<protein>
    <submittedName>
        <fullName evidence="3">Doubled CXXCH motif (Paired_CXXCH_1)</fullName>
    </submittedName>
</protein>
<dbReference type="InterPro" id="IPR051829">
    <property type="entry name" value="Multiheme_Cytochr_ET"/>
</dbReference>
<dbReference type="SUPFAM" id="SSF48695">
    <property type="entry name" value="Multiheme cytochromes"/>
    <property type="match status" value="4"/>
</dbReference>
<feature type="region of interest" description="Disordered" evidence="2">
    <location>
        <begin position="1"/>
        <end position="25"/>
    </location>
</feature>
<gene>
    <name evidence="3" type="ORF">Pla163_32990</name>
</gene>
<accession>A0A518D3V1</accession>
<dbReference type="Proteomes" id="UP000319342">
    <property type="component" value="Chromosome"/>
</dbReference>
<reference evidence="3 4" key="1">
    <citation type="submission" date="2019-02" db="EMBL/GenBank/DDBJ databases">
        <title>Deep-cultivation of Planctomycetes and their phenomic and genomic characterization uncovers novel biology.</title>
        <authorList>
            <person name="Wiegand S."/>
            <person name="Jogler M."/>
            <person name="Boedeker C."/>
            <person name="Pinto D."/>
            <person name="Vollmers J."/>
            <person name="Rivas-Marin E."/>
            <person name="Kohn T."/>
            <person name="Peeters S.H."/>
            <person name="Heuer A."/>
            <person name="Rast P."/>
            <person name="Oberbeckmann S."/>
            <person name="Bunk B."/>
            <person name="Jeske O."/>
            <person name="Meyerdierks A."/>
            <person name="Storesund J.E."/>
            <person name="Kallscheuer N."/>
            <person name="Luecker S."/>
            <person name="Lage O.M."/>
            <person name="Pohl T."/>
            <person name="Merkel B.J."/>
            <person name="Hornburger P."/>
            <person name="Mueller R.-W."/>
            <person name="Bruemmer F."/>
            <person name="Labrenz M."/>
            <person name="Spormann A.M."/>
            <person name="Op den Camp H."/>
            <person name="Overmann J."/>
            <person name="Amann R."/>
            <person name="Jetten M.S.M."/>
            <person name="Mascher T."/>
            <person name="Medema M.H."/>
            <person name="Devos D.P."/>
            <person name="Kaster A.-K."/>
            <person name="Ovreas L."/>
            <person name="Rohde M."/>
            <person name="Galperin M.Y."/>
            <person name="Jogler C."/>
        </authorList>
    </citation>
    <scope>NUCLEOTIDE SEQUENCE [LARGE SCALE GENOMIC DNA]</scope>
    <source>
        <strain evidence="3 4">Pla163</strain>
    </source>
</reference>
<keyword evidence="1" id="KW-0732">Signal</keyword>
<sequence>MSRDRRAERAARAARAARGAEFEPELEPEFAPANAAPARSGLAAHLSRPHLWIALCSMVLVLSIGLVDSGRTSPGPLASPHARAGDLAGPNDCASCHGGLFQDMSGACLDCHDAIAEHYETGRGLHGRLASDQRNCASCHSDHHGESFAMVNATSFRKAGVPDVQAFDHASIGFEMRGAHLELDCTECHAHAFDEEIGEGLTRFIGLSQRCASCHEDPHEPTLGTTCNTCHVQDSFDAFWARGHDEHLPLVGGHAGIGCRECHDAGDPHALEVLARGFEQPDARACLDCHDSPHGDAFAVGTARLASTSLEASCVVCHEAEHTSFRDEGLELSAAQHAKSGFPIDAPHDGSTCAECHDPGLLTFEARYPGRDRDSCAACHQDPHGGQFDTGPFAAQGCVACHGRERFEPHGFDVELHARTALPLEGSHLEADCEACHEVAHAGEPRLFRGTSDQCASCHGDAHTGFFDSRTAELEAVQHGDCARCHDATSFDAVDRDAFDHGRWTGFPLGGSHLVEGCESCHVPGAVGDRPATDVAGASEDELLVGTPGGSASSLPIDAARRFGRVDPQFGDLHALHGGSEVGLACAACHADPHEGRFDGPGLPALFAEREGCARCHTETSFRDLSLGFDHGLWTGFPLDGAHGAANCSDCHAPLRPATEAGRTWAPAAGPNCADCHQDPHGGQFDVPSAVPGAVAQADCAKCHGDTTSFAKLRFRHNWDSRFKLDETHAALDCAQCHSVEPIGGVPMVRYVPLGTECTDCHGVRAGSLRKGAEGR</sequence>
<feature type="compositionally biased region" description="Basic and acidic residues" evidence="2">
    <location>
        <begin position="1"/>
        <end position="11"/>
    </location>
</feature>
<evidence type="ECO:0000313" key="4">
    <source>
        <dbReference type="Proteomes" id="UP000319342"/>
    </source>
</evidence>
<dbReference type="InterPro" id="IPR036280">
    <property type="entry name" value="Multihaem_cyt_sf"/>
</dbReference>